<dbReference type="GO" id="GO:0097367">
    <property type="term" value="F:carbohydrate derivative binding"/>
    <property type="evidence" value="ECO:0007669"/>
    <property type="project" value="InterPro"/>
</dbReference>
<dbReference type="InterPro" id="IPR018189">
    <property type="entry name" value="Phosphoglucose_isomerase_CS"/>
</dbReference>
<dbReference type="PANTHER" id="PTHR11469:SF1">
    <property type="entry name" value="GLUCOSE-6-PHOSPHATE ISOMERASE"/>
    <property type="match status" value="1"/>
</dbReference>
<dbReference type="FunFam" id="3.40.50.10490:FF:000015">
    <property type="entry name" value="Glucose-6-phosphate isomerase"/>
    <property type="match status" value="1"/>
</dbReference>
<evidence type="ECO:0000256" key="4">
    <source>
        <dbReference type="ARBA" id="ARBA00022490"/>
    </source>
</evidence>
<organism evidence="10">
    <name type="scientific">Tepidanaerobacter syntrophicus</name>
    <dbReference type="NCBI Taxonomy" id="224999"/>
    <lineage>
        <taxon>Bacteria</taxon>
        <taxon>Bacillati</taxon>
        <taxon>Bacillota</taxon>
        <taxon>Clostridia</taxon>
        <taxon>Thermosediminibacterales</taxon>
        <taxon>Tepidanaerobacteraceae</taxon>
        <taxon>Tepidanaerobacter</taxon>
    </lineage>
</organism>
<dbReference type="FunFam" id="3.40.50.10490:FF:000016">
    <property type="entry name" value="Glucose-6-phosphate isomerase"/>
    <property type="match status" value="1"/>
</dbReference>
<dbReference type="InterPro" id="IPR035476">
    <property type="entry name" value="SIS_PGI_1"/>
</dbReference>
<dbReference type="Gene3D" id="3.40.50.10490">
    <property type="entry name" value="Glucose-6-phosphate isomerase like protein, domain 1"/>
    <property type="match status" value="3"/>
</dbReference>
<dbReference type="RefSeq" id="WP_059031602.1">
    <property type="nucleotide sequence ID" value="NZ_DF976999.1"/>
</dbReference>
<keyword evidence="6 8" id="KW-0413">Isomerase</keyword>
<dbReference type="PROSITE" id="PS00765">
    <property type="entry name" value="P_GLUCOSE_ISOMERASE_1"/>
    <property type="match status" value="1"/>
</dbReference>
<protein>
    <recommendedName>
        <fullName evidence="8">Glucose-6-phosphate isomerase</fullName>
        <shortName evidence="8">GPI</shortName>
        <ecNumber evidence="8">5.3.1.9</ecNumber>
    </recommendedName>
    <alternativeName>
        <fullName evidence="8">Phosphoglucose isomerase</fullName>
        <shortName evidence="8">PGI</shortName>
    </alternativeName>
    <alternativeName>
        <fullName evidence="8">Phosphohexose isomerase</fullName>
        <shortName evidence="8">PHI</shortName>
    </alternativeName>
</protein>
<evidence type="ECO:0000256" key="9">
    <source>
        <dbReference type="RuleBase" id="RU000612"/>
    </source>
</evidence>
<comment type="caution">
    <text evidence="8">Lacks conserved residue(s) required for the propagation of feature annotation.</text>
</comment>
<name>A0A0U9HJT0_9FIRM</name>
<keyword evidence="5 8" id="KW-0324">Glycolysis</keyword>
<gene>
    <name evidence="8" type="primary">pgi</name>
    <name evidence="10" type="ORF">TSYNT_5394</name>
</gene>
<comment type="subcellular location">
    <subcellularLocation>
        <location evidence="8">Cytoplasm</location>
    </subcellularLocation>
</comment>
<comment type="similarity">
    <text evidence="2 8 9">Belongs to the GPI family.</text>
</comment>
<dbReference type="PRINTS" id="PR00662">
    <property type="entry name" value="G6PISOMERASE"/>
</dbReference>
<feature type="active site" description="Proton donor" evidence="8">
    <location>
        <position position="286"/>
    </location>
</feature>
<dbReference type="PANTHER" id="PTHR11469">
    <property type="entry name" value="GLUCOSE-6-PHOSPHATE ISOMERASE"/>
    <property type="match status" value="1"/>
</dbReference>
<proteinExistence type="inferred from homology"/>
<evidence type="ECO:0000256" key="1">
    <source>
        <dbReference type="ARBA" id="ARBA00004926"/>
    </source>
</evidence>
<dbReference type="PROSITE" id="PS00174">
    <property type="entry name" value="P_GLUCOSE_ISOMERASE_2"/>
    <property type="match status" value="1"/>
</dbReference>
<dbReference type="GO" id="GO:0051156">
    <property type="term" value="P:glucose 6-phosphate metabolic process"/>
    <property type="evidence" value="ECO:0007669"/>
    <property type="project" value="TreeGrafter"/>
</dbReference>
<dbReference type="GO" id="GO:0006096">
    <property type="term" value="P:glycolytic process"/>
    <property type="evidence" value="ECO:0007669"/>
    <property type="project" value="UniProtKB-UniRule"/>
</dbReference>
<dbReference type="UniPathway" id="UPA00138"/>
<dbReference type="InterPro" id="IPR001672">
    <property type="entry name" value="G6P_Isomerase"/>
</dbReference>
<dbReference type="GO" id="GO:0006094">
    <property type="term" value="P:gluconeogenesis"/>
    <property type="evidence" value="ECO:0007669"/>
    <property type="project" value="UniProtKB-UniRule"/>
</dbReference>
<dbReference type="GO" id="GO:0048029">
    <property type="term" value="F:monosaccharide binding"/>
    <property type="evidence" value="ECO:0007669"/>
    <property type="project" value="TreeGrafter"/>
</dbReference>
<dbReference type="HAMAP" id="MF_00473">
    <property type="entry name" value="G6P_isomerase"/>
    <property type="match status" value="1"/>
</dbReference>
<dbReference type="STRING" id="224999.GCA_001485475_00546"/>
<evidence type="ECO:0000313" key="10">
    <source>
        <dbReference type="EMBL" id="GAQ24547.1"/>
    </source>
</evidence>
<dbReference type="UniPathway" id="UPA00109">
    <property type="reaction ID" value="UER00181"/>
</dbReference>
<comment type="function">
    <text evidence="8">Catalyzes the reversible isomerization of glucose-6-phosphate to fructose-6-phosphate.</text>
</comment>
<sequence length="434" mass="48778">MKKITLDYSNALNFIRQEEIDLMQEKVSLCHRMLHEKTGAGRDFLGWVDLPENYDKEEFERVKAAADRIKQQSDVLVVIGIGGSYLGARAALEMLNPPFSNEFSGRTKVYFAGHNMSSSYLKGLLDVIEGKDISVNVISKSGTTTEPAIAFRVFKEYMEEKYGREEASKRIYATTDKNKGALKSLAESQGYESFVIPDDVGGRYSVLTPVGLFPMAAGGIDIDKVMEGARDAAEDLKSESLKDNFSYQYAAIRNIMYLKGKLIEIMVNYEPSLFYFGEWYKQLFGESEGKDMKGIFPTALNFTTDLHSMGQYIQEGRKHIFETVLNVEKPAWEITIKPDKDDLDGLNYISGKTIDYVNKMAMEGSIEAHVDGGVPNLIVNIPEISPYYFGYMAYFFEKACGMSGYLLGVNPFDQPGVEAYKTNMFKLLGKPGYK</sequence>
<comment type="pathway">
    <text evidence="8">Carbohydrate biosynthesis; gluconeogenesis.</text>
</comment>
<dbReference type="NCBIfam" id="NF010697">
    <property type="entry name" value="PRK14097.1"/>
    <property type="match status" value="1"/>
</dbReference>
<accession>A0A0U9HJT0</accession>
<dbReference type="CDD" id="cd05016">
    <property type="entry name" value="SIS_PGI_2"/>
    <property type="match status" value="1"/>
</dbReference>
<evidence type="ECO:0000256" key="6">
    <source>
        <dbReference type="ARBA" id="ARBA00023235"/>
    </source>
</evidence>
<evidence type="ECO:0000256" key="3">
    <source>
        <dbReference type="ARBA" id="ARBA00022432"/>
    </source>
</evidence>
<dbReference type="SUPFAM" id="SSF53697">
    <property type="entry name" value="SIS domain"/>
    <property type="match status" value="1"/>
</dbReference>
<dbReference type="GO" id="GO:0004347">
    <property type="term" value="F:glucose-6-phosphate isomerase activity"/>
    <property type="evidence" value="ECO:0007669"/>
    <property type="project" value="UniProtKB-UniRule"/>
</dbReference>
<evidence type="ECO:0000256" key="2">
    <source>
        <dbReference type="ARBA" id="ARBA00006604"/>
    </source>
</evidence>
<evidence type="ECO:0000256" key="8">
    <source>
        <dbReference type="HAMAP-Rule" id="MF_00473"/>
    </source>
</evidence>
<keyword evidence="4 8" id="KW-0963">Cytoplasm</keyword>
<dbReference type="PROSITE" id="PS51463">
    <property type="entry name" value="P_GLUCOSE_ISOMERASE_3"/>
    <property type="match status" value="1"/>
</dbReference>
<dbReference type="Pfam" id="PF00342">
    <property type="entry name" value="PGI"/>
    <property type="match status" value="1"/>
</dbReference>
<comment type="catalytic activity">
    <reaction evidence="7 8 9">
        <text>alpha-D-glucose 6-phosphate = beta-D-fructose 6-phosphate</text>
        <dbReference type="Rhea" id="RHEA:11816"/>
        <dbReference type="ChEBI" id="CHEBI:57634"/>
        <dbReference type="ChEBI" id="CHEBI:58225"/>
        <dbReference type="EC" id="5.3.1.9"/>
    </reaction>
</comment>
<evidence type="ECO:0000256" key="5">
    <source>
        <dbReference type="ARBA" id="ARBA00023152"/>
    </source>
</evidence>
<keyword evidence="3 8" id="KW-0312">Gluconeogenesis</keyword>
<keyword evidence="11" id="KW-1185">Reference proteome</keyword>
<dbReference type="InterPro" id="IPR046348">
    <property type="entry name" value="SIS_dom_sf"/>
</dbReference>
<dbReference type="EMBL" id="DF976999">
    <property type="protein sequence ID" value="GAQ24547.1"/>
    <property type="molecule type" value="Genomic_DNA"/>
</dbReference>
<dbReference type="CDD" id="cd05015">
    <property type="entry name" value="SIS_PGI_1"/>
    <property type="match status" value="1"/>
</dbReference>
<comment type="pathway">
    <text evidence="1 8 9">Carbohydrate degradation; glycolysis; D-glyceraldehyde 3-phosphate and glycerone phosphate from D-glucose: step 2/4.</text>
</comment>
<dbReference type="InterPro" id="IPR035482">
    <property type="entry name" value="SIS_PGI_2"/>
</dbReference>
<evidence type="ECO:0000256" key="7">
    <source>
        <dbReference type="ARBA" id="ARBA00029321"/>
    </source>
</evidence>
<dbReference type="AlphaFoldDB" id="A0A0U9HJT0"/>
<dbReference type="Proteomes" id="UP000062160">
    <property type="component" value="Unassembled WGS sequence"/>
</dbReference>
<reference evidence="10" key="1">
    <citation type="journal article" date="2016" name="Genome Announc.">
        <title>Draft Genome Sequence of the Syntrophic Lactate-Degrading Bacterium Tepidanaerobacter syntrophicus JLT.</title>
        <authorList>
            <person name="Matsuura N."/>
            <person name="Ohashi A."/>
            <person name="Tourlousse D.M."/>
            <person name="Sekiguchi Y."/>
        </authorList>
    </citation>
    <scope>NUCLEOTIDE SEQUENCE [LARGE SCALE GENOMIC DNA]</scope>
    <source>
        <strain evidence="10">JL</strain>
    </source>
</reference>
<dbReference type="EC" id="5.3.1.9" evidence="8"/>
<dbReference type="GO" id="GO:0005829">
    <property type="term" value="C:cytosol"/>
    <property type="evidence" value="ECO:0007669"/>
    <property type="project" value="TreeGrafter"/>
</dbReference>
<evidence type="ECO:0000313" key="11">
    <source>
        <dbReference type="Proteomes" id="UP000062160"/>
    </source>
</evidence>
<feature type="active site" evidence="8">
    <location>
        <position position="421"/>
    </location>
</feature>
<dbReference type="OrthoDB" id="140919at2"/>